<dbReference type="InterPro" id="IPR025326">
    <property type="entry name" value="DUF4232"/>
</dbReference>
<gene>
    <name evidence="2" type="ORF">GCM10017790_04310</name>
</gene>
<dbReference type="RefSeq" id="WP_191251197.1">
    <property type="nucleotide sequence ID" value="NZ_BNAY01000001.1"/>
</dbReference>
<comment type="caution">
    <text evidence="2">The sequence shown here is derived from an EMBL/GenBank/DDBJ whole genome shotgun (WGS) entry which is preliminary data.</text>
</comment>
<evidence type="ECO:0000313" key="3">
    <source>
        <dbReference type="Proteomes" id="UP000635387"/>
    </source>
</evidence>
<dbReference type="EMBL" id="BNAY01000001">
    <property type="protein sequence ID" value="GHH02889.1"/>
    <property type="molecule type" value="Genomic_DNA"/>
</dbReference>
<reference evidence="3" key="1">
    <citation type="journal article" date="2019" name="Int. J. Syst. Evol. Microbiol.">
        <title>The Global Catalogue of Microorganisms (GCM) 10K type strain sequencing project: providing services to taxonomists for standard genome sequencing and annotation.</title>
        <authorList>
            <consortium name="The Broad Institute Genomics Platform"/>
            <consortium name="The Broad Institute Genome Sequencing Center for Infectious Disease"/>
            <person name="Wu L."/>
            <person name="Ma J."/>
        </authorList>
    </citation>
    <scope>NUCLEOTIDE SEQUENCE [LARGE SCALE GENOMIC DNA]</scope>
    <source>
        <strain evidence="3">CGMCC 4.7683</strain>
    </source>
</reference>
<name>A0ABQ3L6G4_9PSEU</name>
<accession>A0ABQ3L6G4</accession>
<keyword evidence="3" id="KW-1185">Reference proteome</keyword>
<dbReference type="Proteomes" id="UP000635387">
    <property type="component" value="Unassembled WGS sequence"/>
</dbReference>
<dbReference type="Pfam" id="PF14016">
    <property type="entry name" value="DUF4232"/>
    <property type="match status" value="1"/>
</dbReference>
<protein>
    <recommendedName>
        <fullName evidence="1">DUF4232 domain-containing protein</fullName>
    </recommendedName>
</protein>
<organism evidence="2 3">
    <name type="scientific">Amycolatopsis oliviviridis</name>
    <dbReference type="NCBI Taxonomy" id="1471590"/>
    <lineage>
        <taxon>Bacteria</taxon>
        <taxon>Bacillati</taxon>
        <taxon>Actinomycetota</taxon>
        <taxon>Actinomycetes</taxon>
        <taxon>Pseudonocardiales</taxon>
        <taxon>Pseudonocardiaceae</taxon>
        <taxon>Amycolatopsis</taxon>
    </lineage>
</organism>
<evidence type="ECO:0000313" key="2">
    <source>
        <dbReference type="EMBL" id="GHH02889.1"/>
    </source>
</evidence>
<proteinExistence type="predicted"/>
<feature type="domain" description="DUF4232" evidence="1">
    <location>
        <begin position="38"/>
        <end position="169"/>
    </location>
</feature>
<evidence type="ECO:0000259" key="1">
    <source>
        <dbReference type="Pfam" id="PF14016"/>
    </source>
</evidence>
<sequence length="174" mass="17183">MNVQVKRVAAAITVGGLVTGGLLVAGGAAGAMPSDKLCGASDVDVTVTPDPSHSAGHEAYVLTYTATSPTTNCKLQGAPTALSFVDDGQLIDDVAVVPDATAANAAPVNLREGHPAVSRIVQASAEAPNPHTPTTITFDLPTGPGGVPVVADWPAGEPLKGATVQVTAVSAVTA</sequence>